<protein>
    <submittedName>
        <fullName evidence="1">Uncharacterized protein</fullName>
    </submittedName>
</protein>
<reference evidence="1 2" key="1">
    <citation type="submission" date="2021-06" db="EMBL/GenBank/DDBJ databases">
        <authorList>
            <person name="Palmer J.M."/>
        </authorList>
    </citation>
    <scope>NUCLEOTIDE SEQUENCE [LARGE SCALE GENOMIC DNA]</scope>
    <source>
        <strain evidence="1 2">GA_2019</strain>
        <tissue evidence="1">Muscle</tissue>
    </source>
</reference>
<name>A0ABV0NZY1_9TELE</name>
<dbReference type="EMBL" id="JAHRIO010053813">
    <property type="protein sequence ID" value="MEQ2176456.1"/>
    <property type="molecule type" value="Genomic_DNA"/>
</dbReference>
<organism evidence="1 2">
    <name type="scientific">Goodea atripinnis</name>
    <dbReference type="NCBI Taxonomy" id="208336"/>
    <lineage>
        <taxon>Eukaryota</taxon>
        <taxon>Metazoa</taxon>
        <taxon>Chordata</taxon>
        <taxon>Craniata</taxon>
        <taxon>Vertebrata</taxon>
        <taxon>Euteleostomi</taxon>
        <taxon>Actinopterygii</taxon>
        <taxon>Neopterygii</taxon>
        <taxon>Teleostei</taxon>
        <taxon>Neoteleostei</taxon>
        <taxon>Acanthomorphata</taxon>
        <taxon>Ovalentaria</taxon>
        <taxon>Atherinomorphae</taxon>
        <taxon>Cyprinodontiformes</taxon>
        <taxon>Goodeidae</taxon>
        <taxon>Goodea</taxon>
    </lineage>
</organism>
<gene>
    <name evidence="1" type="ORF">GOODEAATRI_028157</name>
</gene>
<proteinExistence type="predicted"/>
<keyword evidence="2" id="KW-1185">Reference proteome</keyword>
<comment type="caution">
    <text evidence="1">The sequence shown here is derived from an EMBL/GenBank/DDBJ whole genome shotgun (WGS) entry which is preliminary data.</text>
</comment>
<evidence type="ECO:0000313" key="2">
    <source>
        <dbReference type="Proteomes" id="UP001476798"/>
    </source>
</evidence>
<feature type="non-terminal residue" evidence="1">
    <location>
        <position position="1"/>
    </location>
</feature>
<evidence type="ECO:0000313" key="1">
    <source>
        <dbReference type="EMBL" id="MEQ2176456.1"/>
    </source>
</evidence>
<accession>A0ABV0NZY1</accession>
<sequence>GNVIGKIRTMQHLIAAAQELRMLAGILEERQYDLLTLMSVPAMWELSVCLQSDCPDLSTPCSSAASTLWSAEASAGSSKTSADMMGPQLRDRLTCFPHTCWPYAVIPKRHSSQLNMTMQLYVHFWTGCIRLNPFVVKMS</sequence>
<dbReference type="Proteomes" id="UP001476798">
    <property type="component" value="Unassembled WGS sequence"/>
</dbReference>